<evidence type="ECO:0000313" key="2">
    <source>
        <dbReference type="EMBL" id="MDI3047766.1"/>
    </source>
</evidence>
<dbReference type="EMBL" id="CP008748">
    <property type="protein sequence ID" value="ASI53630.1"/>
    <property type="molecule type" value="Genomic_DNA"/>
</dbReference>
<dbReference type="EMBL" id="JASBCP010000001">
    <property type="protein sequence ID" value="MDI3047766.1"/>
    <property type="molecule type" value="Genomic_DNA"/>
</dbReference>
<dbReference type="InterPro" id="IPR038087">
    <property type="entry name" value="RNAP_delta_N_dom_sf"/>
</dbReference>
<dbReference type="KEGG" id="mhyv:MHSN_00070"/>
<reference evidence="1 5" key="1">
    <citation type="submission" date="2014-06" db="EMBL/GenBank/DDBJ databases">
        <title>The Whole Genome Sequence of Mycoplasma hyosynoviae strain ATCC 27095.</title>
        <authorList>
            <person name="Calcutt M.J."/>
            <person name="Foecking M.F."/>
        </authorList>
    </citation>
    <scope>NUCLEOTIDE SEQUENCE [LARGE SCALE GENOMIC DNA]</scope>
    <source>
        <strain evidence="1 5">M60</strain>
    </source>
</reference>
<dbReference type="Proteomes" id="UP001233782">
    <property type="component" value="Unassembled WGS sequence"/>
</dbReference>
<dbReference type="RefSeq" id="WP_036441968.1">
    <property type="nucleotide sequence ID" value="NZ_CP008748.1"/>
</dbReference>
<dbReference type="OrthoDB" id="399771at2"/>
<reference evidence="2" key="4">
    <citation type="submission" date="2023-04" db="EMBL/GenBank/DDBJ databases">
        <title>Genomes of recent Mycoplasma hyosynoviae isolates 2023.</title>
        <authorList>
            <person name="Spergser J."/>
        </authorList>
    </citation>
    <scope>NUCLEOTIDE SEQUENCE</scope>
    <source>
        <strain evidence="2">SN1J23N</strain>
    </source>
</reference>
<dbReference type="Gene3D" id="1.10.10.1250">
    <property type="entry name" value="RNA polymerase, subunit delta, N-terminal domain"/>
    <property type="match status" value="1"/>
</dbReference>
<evidence type="ECO:0000313" key="1">
    <source>
        <dbReference type="EMBL" id="ASI53630.1"/>
    </source>
</evidence>
<dbReference type="Proteomes" id="UP001059349">
    <property type="component" value="Chromosome"/>
</dbReference>
<dbReference type="Proteomes" id="UP000294882">
    <property type="component" value="Unassembled WGS sequence"/>
</dbReference>
<evidence type="ECO:0000313" key="5">
    <source>
        <dbReference type="Proteomes" id="UP000264882"/>
    </source>
</evidence>
<proteinExistence type="predicted"/>
<reference evidence="3 6" key="2">
    <citation type="submission" date="2019-03" db="EMBL/GenBank/DDBJ databases">
        <title>Genomic Encyclopedia of Archaeal and Bacterial Type Strains, Phase II (KMG-II): from individual species to whole genera.</title>
        <authorList>
            <person name="Goeker M."/>
        </authorList>
    </citation>
    <scope>NUCLEOTIDE SEQUENCE [LARGE SCALE GENOMIC DNA]</scope>
    <source>
        <strain evidence="3 6">ATCC 25591</strain>
    </source>
</reference>
<dbReference type="EMBL" id="SOCH01000002">
    <property type="protein sequence ID" value="TDU98116.1"/>
    <property type="molecule type" value="Genomic_DNA"/>
</dbReference>
<evidence type="ECO:0000313" key="4">
    <source>
        <dbReference type="EMBL" id="UTO25951.1"/>
    </source>
</evidence>
<dbReference type="GeneID" id="75104860"/>
<name>A0A063Y9J3_9BACT</name>
<accession>A0A063Y9J3</accession>
<gene>
    <name evidence="3" type="ORF">JN03_0133</name>
    <name evidence="1" type="ORF">MHSN_00070</name>
    <name evidence="4" type="ORF">NMG93_00065</name>
    <name evidence="2" type="ORF">QJ129_00620</name>
</gene>
<sequence>MKYATMTEIAYQILLERKTLTFDELFNSVKNVLLETWNEELSANYTIEQIIEKKRGELYKLLTIDSKFFRNNDETWTSIRPDKPLQVGS</sequence>
<reference evidence="4" key="3">
    <citation type="submission" date="2022-07" db="EMBL/GenBank/DDBJ databases">
        <title>Complete genome of Mycoplasma hyosynoviae B1.</title>
        <authorList>
            <person name="Spergser J."/>
        </authorList>
    </citation>
    <scope>NUCLEOTIDE SEQUENCE</scope>
    <source>
        <strain evidence="4">B1</strain>
    </source>
</reference>
<dbReference type="STRING" id="29559.NPL3_01945"/>
<organism evidence="3 6">
    <name type="scientific">Metamycoplasma hyosynoviae</name>
    <dbReference type="NCBI Taxonomy" id="29559"/>
    <lineage>
        <taxon>Bacteria</taxon>
        <taxon>Bacillati</taxon>
        <taxon>Mycoplasmatota</taxon>
        <taxon>Mycoplasmoidales</taxon>
        <taxon>Metamycoplasmataceae</taxon>
        <taxon>Metamycoplasma</taxon>
    </lineage>
</organism>
<dbReference type="Proteomes" id="UP000264882">
    <property type="component" value="Chromosome"/>
</dbReference>
<dbReference type="NCBIfam" id="NF045964">
    <property type="entry name" value="RNAP_delt_plasma"/>
    <property type="match status" value="1"/>
</dbReference>
<dbReference type="EMBL" id="CP101127">
    <property type="protein sequence ID" value="UTO25951.1"/>
    <property type="molecule type" value="Genomic_DNA"/>
</dbReference>
<evidence type="ECO:0000313" key="6">
    <source>
        <dbReference type="Proteomes" id="UP000294882"/>
    </source>
</evidence>
<dbReference type="AlphaFoldDB" id="A0A063Y9J3"/>
<keyword evidence="5" id="KW-1185">Reference proteome</keyword>
<evidence type="ECO:0000313" key="3">
    <source>
        <dbReference type="EMBL" id="TDU98116.1"/>
    </source>
</evidence>
<protein>
    <submittedName>
        <fullName evidence="3">Uncharacterized protein</fullName>
    </submittedName>
</protein>